<feature type="domain" description="Fibronectin type III-like" evidence="8">
    <location>
        <begin position="681"/>
        <end position="754"/>
    </location>
</feature>
<evidence type="ECO:0000259" key="8">
    <source>
        <dbReference type="SMART" id="SM01217"/>
    </source>
</evidence>
<dbReference type="PANTHER" id="PTHR30620:SF16">
    <property type="entry name" value="LYSOSOMAL BETA GLUCOSIDASE"/>
    <property type="match status" value="1"/>
</dbReference>
<dbReference type="PRINTS" id="PR00133">
    <property type="entry name" value="GLHYDRLASE3"/>
</dbReference>
<dbReference type="Gene3D" id="3.20.20.300">
    <property type="entry name" value="Glycoside hydrolase, family 3, N-terminal domain"/>
    <property type="match status" value="1"/>
</dbReference>
<dbReference type="EMBL" id="JAUSUZ010000001">
    <property type="protein sequence ID" value="MDQ0368630.1"/>
    <property type="molecule type" value="Genomic_DNA"/>
</dbReference>
<dbReference type="InterPro" id="IPR036962">
    <property type="entry name" value="Glyco_hydro_3_N_sf"/>
</dbReference>
<dbReference type="Pfam" id="PF00933">
    <property type="entry name" value="Glyco_hydro_3"/>
    <property type="match status" value="1"/>
</dbReference>
<dbReference type="Proteomes" id="UP001240236">
    <property type="component" value="Unassembled WGS sequence"/>
</dbReference>
<gene>
    <name evidence="9" type="ORF">J2S42_005299</name>
</gene>
<organism evidence="9 10">
    <name type="scientific">Catenuloplanes indicus</name>
    <dbReference type="NCBI Taxonomy" id="137267"/>
    <lineage>
        <taxon>Bacteria</taxon>
        <taxon>Bacillati</taxon>
        <taxon>Actinomycetota</taxon>
        <taxon>Actinomycetes</taxon>
        <taxon>Micromonosporales</taxon>
        <taxon>Micromonosporaceae</taxon>
        <taxon>Catenuloplanes</taxon>
    </lineage>
</organism>
<proteinExistence type="inferred from homology"/>
<dbReference type="InterPro" id="IPR026891">
    <property type="entry name" value="Fn3-like"/>
</dbReference>
<comment type="catalytic activity">
    <reaction evidence="1">
        <text>Hydrolysis of terminal, non-reducing beta-D-glucosyl residues with release of beta-D-glucose.</text>
        <dbReference type="EC" id="3.2.1.21"/>
    </reaction>
</comment>
<dbReference type="SMART" id="SM01217">
    <property type="entry name" value="Fn3_like"/>
    <property type="match status" value="1"/>
</dbReference>
<dbReference type="InterPro" id="IPR051915">
    <property type="entry name" value="Cellulose_Degrad_GH3"/>
</dbReference>
<reference evidence="9 10" key="1">
    <citation type="submission" date="2023-07" db="EMBL/GenBank/DDBJ databases">
        <title>Sequencing the genomes of 1000 actinobacteria strains.</title>
        <authorList>
            <person name="Klenk H.-P."/>
        </authorList>
    </citation>
    <scope>NUCLEOTIDE SEQUENCE [LARGE SCALE GENOMIC DNA]</scope>
    <source>
        <strain evidence="9 10">DSM 44709</strain>
    </source>
</reference>
<accession>A0AAE3W3F9</accession>
<comment type="caution">
    <text evidence="9">The sequence shown here is derived from an EMBL/GenBank/DDBJ whole genome shotgun (WGS) entry which is preliminary data.</text>
</comment>
<evidence type="ECO:0000256" key="5">
    <source>
        <dbReference type="ARBA" id="ARBA00022801"/>
    </source>
</evidence>
<dbReference type="InterPro" id="IPR013783">
    <property type="entry name" value="Ig-like_fold"/>
</dbReference>
<keyword evidence="6 9" id="KW-0326">Glycosidase</keyword>
<keyword evidence="10" id="KW-1185">Reference proteome</keyword>
<dbReference type="Gene3D" id="3.40.50.1700">
    <property type="entry name" value="Glycoside hydrolase family 3 C-terminal domain"/>
    <property type="match status" value="1"/>
</dbReference>
<dbReference type="SUPFAM" id="SSF51445">
    <property type="entry name" value="(Trans)glycosidases"/>
    <property type="match status" value="1"/>
</dbReference>
<dbReference type="InterPro" id="IPR001764">
    <property type="entry name" value="Glyco_hydro_3_N"/>
</dbReference>
<keyword evidence="4 7" id="KW-0732">Signal</keyword>
<dbReference type="Pfam" id="PF01915">
    <property type="entry name" value="Glyco_hydro_3_C"/>
    <property type="match status" value="1"/>
</dbReference>
<dbReference type="RefSeq" id="WP_307243296.1">
    <property type="nucleotide sequence ID" value="NZ_JAUSUZ010000001.1"/>
</dbReference>
<dbReference type="GO" id="GO:0008422">
    <property type="term" value="F:beta-glucosidase activity"/>
    <property type="evidence" value="ECO:0007669"/>
    <property type="project" value="UniProtKB-EC"/>
</dbReference>
<dbReference type="InterPro" id="IPR006311">
    <property type="entry name" value="TAT_signal"/>
</dbReference>
<feature type="chain" id="PRO_5042081817" description="beta-glucosidase" evidence="7">
    <location>
        <begin position="34"/>
        <end position="760"/>
    </location>
</feature>
<evidence type="ECO:0000256" key="3">
    <source>
        <dbReference type="ARBA" id="ARBA00012744"/>
    </source>
</evidence>
<dbReference type="PROSITE" id="PS51318">
    <property type="entry name" value="TAT"/>
    <property type="match status" value="1"/>
</dbReference>
<evidence type="ECO:0000313" key="10">
    <source>
        <dbReference type="Proteomes" id="UP001240236"/>
    </source>
</evidence>
<dbReference type="InterPro" id="IPR036881">
    <property type="entry name" value="Glyco_hydro_3_C_sf"/>
</dbReference>
<dbReference type="GO" id="GO:0009251">
    <property type="term" value="P:glucan catabolic process"/>
    <property type="evidence" value="ECO:0007669"/>
    <property type="project" value="TreeGrafter"/>
</dbReference>
<dbReference type="InterPro" id="IPR002772">
    <property type="entry name" value="Glyco_hydro_3_C"/>
</dbReference>
<dbReference type="Pfam" id="PF14310">
    <property type="entry name" value="Fn3-like"/>
    <property type="match status" value="1"/>
</dbReference>
<sequence>MRLLNPPTTRRRLLAPALAGVLMLTLAATPAGAVGERYLDAKASTPARVADLLRRMTVEEKVGQLQQIAVNRMQGDCNWSGGALNETCMREVLADQHAGSVLSGGGAAPAVNTPRAWAEMVNSIQRYAIEHSRLRIPIVYGVDAVHGHNNVIGASIFPHQLGLGATWNTALNQRTAESTQRAVAATGTTWNFAPVADLARDQRWGRYYETYAEDPVLAGTLAAGAVTGLQNKASGRPVAATVKHFAGYSEPFNGHDRTPADLSPRYLQDTILPPYKAAVDAGALTVMVNSGAVNGIPATGSRWLLTDLLRDEWDFKGVVISDWNDVRLLHTAYHITDSYAGAVAAAVNAGVDMAMVPPDDRGFHQAALDAVNQKLISKKRLDQAVGRILTLKFQLGLFDKPYVDPAAADAAVLQADRPLNRQAATESLVLLRNQDGTLPLGPDTKRIVVAGPQADNLTDQVGGWTVGWQRIPDGVTIPGTTILAGLRDTAPAGTTVVGTSSPDDAVAQAADADAVVVAVGNRAAAEGEADMPNPVLAPDQQDLVARLQATGTPVIVVVVSDRPLVLGPANTTDALLAAWNPGSEGGNAIADVLYGRANPSGRLPVSWPSQIGNQPLYYQQLPGTNAGTGSGYTPAYPFGAGLSYTTFTTAGTTLASPTVRPKDNVRVTVTVSNTGTRAGDLVVPLYAGQAVANPLAPPRRLVAFTKVSLAPGENRTVTLNFPASRLAVTPGDMISTDSPRVTPGRYLITAGESAATLTVR</sequence>
<evidence type="ECO:0000256" key="7">
    <source>
        <dbReference type="SAM" id="SignalP"/>
    </source>
</evidence>
<evidence type="ECO:0000256" key="2">
    <source>
        <dbReference type="ARBA" id="ARBA00005336"/>
    </source>
</evidence>
<dbReference type="AlphaFoldDB" id="A0AAE3W3F9"/>
<comment type="similarity">
    <text evidence="2">Belongs to the glycosyl hydrolase 3 family.</text>
</comment>
<feature type="signal peptide" evidence="7">
    <location>
        <begin position="1"/>
        <end position="33"/>
    </location>
</feature>
<dbReference type="EC" id="3.2.1.21" evidence="3"/>
<dbReference type="SUPFAM" id="SSF52279">
    <property type="entry name" value="Beta-D-glucan exohydrolase, C-terminal domain"/>
    <property type="match status" value="1"/>
</dbReference>
<evidence type="ECO:0000256" key="4">
    <source>
        <dbReference type="ARBA" id="ARBA00022729"/>
    </source>
</evidence>
<protein>
    <recommendedName>
        <fullName evidence="3">beta-glucosidase</fullName>
        <ecNumber evidence="3">3.2.1.21</ecNumber>
    </recommendedName>
</protein>
<dbReference type="PANTHER" id="PTHR30620">
    <property type="entry name" value="PERIPLASMIC BETA-GLUCOSIDASE-RELATED"/>
    <property type="match status" value="1"/>
</dbReference>
<evidence type="ECO:0000256" key="1">
    <source>
        <dbReference type="ARBA" id="ARBA00000448"/>
    </source>
</evidence>
<name>A0AAE3W3F9_9ACTN</name>
<keyword evidence="5 9" id="KW-0378">Hydrolase</keyword>
<evidence type="ECO:0000256" key="6">
    <source>
        <dbReference type="ARBA" id="ARBA00023295"/>
    </source>
</evidence>
<evidence type="ECO:0000313" key="9">
    <source>
        <dbReference type="EMBL" id="MDQ0368630.1"/>
    </source>
</evidence>
<dbReference type="Gene3D" id="2.60.40.10">
    <property type="entry name" value="Immunoglobulins"/>
    <property type="match status" value="1"/>
</dbReference>
<dbReference type="InterPro" id="IPR017853">
    <property type="entry name" value="GH"/>
</dbReference>